<evidence type="ECO:0000313" key="5">
    <source>
        <dbReference type="EMBL" id="CAD7590660.1"/>
    </source>
</evidence>
<accession>A0A7R9PKE6</accession>
<dbReference type="InterPro" id="IPR013083">
    <property type="entry name" value="Znf_RING/FYVE/PHD"/>
</dbReference>
<evidence type="ECO:0000256" key="3">
    <source>
        <dbReference type="ARBA" id="ARBA00022833"/>
    </source>
</evidence>
<keyword evidence="3" id="KW-0862">Zinc</keyword>
<dbReference type="SUPFAM" id="SSF57903">
    <property type="entry name" value="FYVE/PHD zinc finger"/>
    <property type="match status" value="1"/>
</dbReference>
<name>A0A7R9PKE6_TIMGE</name>
<protein>
    <recommendedName>
        <fullName evidence="4">FYVE zinc finger domain-containing protein</fullName>
    </recommendedName>
</protein>
<dbReference type="EMBL" id="OE840441">
    <property type="protein sequence ID" value="CAD7590660.1"/>
    <property type="molecule type" value="Genomic_DNA"/>
</dbReference>
<organism evidence="5">
    <name type="scientific">Timema genevievae</name>
    <name type="common">Walking stick</name>
    <dbReference type="NCBI Taxonomy" id="629358"/>
    <lineage>
        <taxon>Eukaryota</taxon>
        <taxon>Metazoa</taxon>
        <taxon>Ecdysozoa</taxon>
        <taxon>Arthropoda</taxon>
        <taxon>Hexapoda</taxon>
        <taxon>Insecta</taxon>
        <taxon>Pterygota</taxon>
        <taxon>Neoptera</taxon>
        <taxon>Polyneoptera</taxon>
        <taxon>Phasmatodea</taxon>
        <taxon>Timematodea</taxon>
        <taxon>Timematoidea</taxon>
        <taxon>Timematidae</taxon>
        <taxon>Timema</taxon>
    </lineage>
</organism>
<dbReference type="InterPro" id="IPR011011">
    <property type="entry name" value="Znf_FYVE_PHD"/>
</dbReference>
<dbReference type="AlphaFoldDB" id="A0A7R9PKE6"/>
<evidence type="ECO:0000259" key="4">
    <source>
        <dbReference type="Pfam" id="PF01363"/>
    </source>
</evidence>
<dbReference type="InterPro" id="IPR000306">
    <property type="entry name" value="Znf_FYVE"/>
</dbReference>
<keyword evidence="1" id="KW-0479">Metal-binding</keyword>
<dbReference type="Gene3D" id="3.30.40.10">
    <property type="entry name" value="Zinc/RING finger domain, C3HC4 (zinc finger)"/>
    <property type="match status" value="1"/>
</dbReference>
<reference evidence="5" key="1">
    <citation type="submission" date="2020-11" db="EMBL/GenBank/DDBJ databases">
        <authorList>
            <person name="Tran Van P."/>
        </authorList>
    </citation>
    <scope>NUCLEOTIDE SEQUENCE</scope>
</reference>
<dbReference type="GO" id="GO:0008270">
    <property type="term" value="F:zinc ion binding"/>
    <property type="evidence" value="ECO:0007669"/>
    <property type="project" value="UniProtKB-KW"/>
</dbReference>
<keyword evidence="2" id="KW-0863">Zinc-finger</keyword>
<gene>
    <name evidence="5" type="ORF">TGEB3V08_LOCUS4237</name>
</gene>
<dbReference type="Pfam" id="PF01363">
    <property type="entry name" value="FYVE"/>
    <property type="match status" value="1"/>
</dbReference>
<sequence>MDEKNKHGGIRHCGRILCSKCSDRDVPILKFNLNKPVRVCFVCFDVLQESTGIFGGWGGAAPPPTPPLAKSNSVLRRKYTLNIPLLCETQWSHQKYKSIIRIKAKMEKNVTAAMVNILRAGYRLEDMSGIEIVVERLTYYIEEDKKGYCELCKGLVHWLGNHNLRMWEPRQSIGKNSMSKVTTVTKTVRMVTTQPAYSLVRENGSDTTQLTHSTVL</sequence>
<evidence type="ECO:0000256" key="2">
    <source>
        <dbReference type="ARBA" id="ARBA00022771"/>
    </source>
</evidence>
<feature type="domain" description="FYVE zinc finger" evidence="4">
    <location>
        <begin position="11"/>
        <end position="48"/>
    </location>
</feature>
<proteinExistence type="predicted"/>
<evidence type="ECO:0000256" key="1">
    <source>
        <dbReference type="ARBA" id="ARBA00022723"/>
    </source>
</evidence>